<evidence type="ECO:0008006" key="4">
    <source>
        <dbReference type="Google" id="ProtNLM"/>
    </source>
</evidence>
<keyword evidence="1" id="KW-1133">Transmembrane helix</keyword>
<feature type="transmembrane region" description="Helical" evidence="1">
    <location>
        <begin position="256"/>
        <end position="274"/>
    </location>
</feature>
<keyword evidence="1" id="KW-0812">Transmembrane</keyword>
<protein>
    <recommendedName>
        <fullName evidence="4">Acyltransferase family protein</fullName>
    </recommendedName>
</protein>
<feature type="transmembrane region" description="Helical" evidence="1">
    <location>
        <begin position="286"/>
        <end position="309"/>
    </location>
</feature>
<dbReference type="Proteomes" id="UP000543030">
    <property type="component" value="Unassembled WGS sequence"/>
</dbReference>
<evidence type="ECO:0000256" key="1">
    <source>
        <dbReference type="SAM" id="Phobius"/>
    </source>
</evidence>
<keyword evidence="3" id="KW-1185">Reference proteome</keyword>
<dbReference type="AlphaFoldDB" id="A0A840RB16"/>
<dbReference type="EMBL" id="JACHHN010000001">
    <property type="protein sequence ID" value="MBB5189613.1"/>
    <property type="molecule type" value="Genomic_DNA"/>
</dbReference>
<accession>A0A840RB16</accession>
<organism evidence="2 3">
    <name type="scientific">Silvimonas terrae</name>
    <dbReference type="NCBI Taxonomy" id="300266"/>
    <lineage>
        <taxon>Bacteria</taxon>
        <taxon>Pseudomonadati</taxon>
        <taxon>Pseudomonadota</taxon>
        <taxon>Betaproteobacteria</taxon>
        <taxon>Neisseriales</taxon>
        <taxon>Chitinibacteraceae</taxon>
        <taxon>Silvimonas</taxon>
    </lineage>
</organism>
<feature type="transmembrane region" description="Helical" evidence="1">
    <location>
        <begin position="127"/>
        <end position="146"/>
    </location>
</feature>
<feature type="transmembrane region" description="Helical" evidence="1">
    <location>
        <begin position="47"/>
        <end position="72"/>
    </location>
</feature>
<evidence type="ECO:0000313" key="3">
    <source>
        <dbReference type="Proteomes" id="UP000543030"/>
    </source>
</evidence>
<sequence>MKSQAALDIVSEKKPRSEEIDLAKGLLTISMVFTHVVQFLGHGDSLFQFYFCTLTNVGAFPGFYFFFGFAAWRAYLGKEKTPVTAVFWTAFKCYLAFVISGVCFLLLYSKQPFGGDLVWSVVLLQKIPGYSEFLITFAFLLVTAVACKRLIVKATNSYIPLLITSAVLISVSFFPRDAGQSFLPEYLWEIAHIWATGHGFVVLPFFGYFLAGAYFARHEPKIPEWVFGVSLALINIFIGLWVYGYHPSRFPVYPPWILWGIPVVYAYYWLGRFIAQRGPAPVKTYLNLVGQNVLLYLLISNVILFTITGNKIVDGVDWQHMYIPFLVIMATVLFLQKITVKPRA</sequence>
<feature type="transmembrane region" description="Helical" evidence="1">
    <location>
        <begin position="158"/>
        <end position="175"/>
    </location>
</feature>
<name>A0A840RB16_9NEIS</name>
<feature type="transmembrane region" description="Helical" evidence="1">
    <location>
        <begin position="21"/>
        <end position="41"/>
    </location>
</feature>
<feature type="transmembrane region" description="Helical" evidence="1">
    <location>
        <begin position="84"/>
        <end position="107"/>
    </location>
</feature>
<comment type="caution">
    <text evidence="2">The sequence shown here is derived from an EMBL/GenBank/DDBJ whole genome shotgun (WGS) entry which is preliminary data.</text>
</comment>
<proteinExistence type="predicted"/>
<evidence type="ECO:0000313" key="2">
    <source>
        <dbReference type="EMBL" id="MBB5189613.1"/>
    </source>
</evidence>
<dbReference type="RefSeq" id="WP_184096870.1">
    <property type="nucleotide sequence ID" value="NZ_JACHHN010000001.1"/>
</dbReference>
<reference evidence="2 3" key="1">
    <citation type="submission" date="2020-08" db="EMBL/GenBank/DDBJ databases">
        <title>Genomic Encyclopedia of Type Strains, Phase IV (KMG-IV): sequencing the most valuable type-strain genomes for metagenomic binning, comparative biology and taxonomic classification.</title>
        <authorList>
            <person name="Goeker M."/>
        </authorList>
    </citation>
    <scope>NUCLEOTIDE SEQUENCE [LARGE SCALE GENOMIC DNA]</scope>
    <source>
        <strain evidence="2 3">DSM 18233</strain>
    </source>
</reference>
<keyword evidence="1" id="KW-0472">Membrane</keyword>
<feature type="transmembrane region" description="Helical" evidence="1">
    <location>
        <begin position="195"/>
        <end position="216"/>
    </location>
</feature>
<feature type="transmembrane region" description="Helical" evidence="1">
    <location>
        <begin position="321"/>
        <end position="340"/>
    </location>
</feature>
<feature type="transmembrane region" description="Helical" evidence="1">
    <location>
        <begin position="225"/>
        <end position="244"/>
    </location>
</feature>
<gene>
    <name evidence="2" type="ORF">HNQ50_000323</name>
</gene>